<dbReference type="EMBL" id="CAICTM010000786">
    <property type="protein sequence ID" value="CAB9516493.1"/>
    <property type="molecule type" value="Genomic_DNA"/>
</dbReference>
<organism evidence="2 3">
    <name type="scientific">Seminavis robusta</name>
    <dbReference type="NCBI Taxonomy" id="568900"/>
    <lineage>
        <taxon>Eukaryota</taxon>
        <taxon>Sar</taxon>
        <taxon>Stramenopiles</taxon>
        <taxon>Ochrophyta</taxon>
        <taxon>Bacillariophyta</taxon>
        <taxon>Bacillariophyceae</taxon>
        <taxon>Bacillariophycidae</taxon>
        <taxon>Naviculales</taxon>
        <taxon>Naviculaceae</taxon>
        <taxon>Seminavis</taxon>
    </lineage>
</organism>
<keyword evidence="1" id="KW-0812">Transmembrane</keyword>
<feature type="transmembrane region" description="Helical" evidence="1">
    <location>
        <begin position="37"/>
        <end position="56"/>
    </location>
</feature>
<keyword evidence="1" id="KW-0472">Membrane</keyword>
<dbReference type="Proteomes" id="UP001153069">
    <property type="component" value="Unassembled WGS sequence"/>
</dbReference>
<proteinExistence type="predicted"/>
<dbReference type="AlphaFoldDB" id="A0A9N8HN08"/>
<keyword evidence="3" id="KW-1185">Reference proteome</keyword>
<evidence type="ECO:0000313" key="2">
    <source>
        <dbReference type="EMBL" id="CAB9516493.1"/>
    </source>
</evidence>
<comment type="caution">
    <text evidence="2">The sequence shown here is derived from an EMBL/GenBank/DDBJ whole genome shotgun (WGS) entry which is preliminary data.</text>
</comment>
<accession>A0A9N8HN08</accession>
<sequence>MGAPAYRPHQHQYRSSLGLHATNNARANRTILWLKQVVFWLIIFVFLLMVFESLWASEPEHRTTTIETEIADQAGVLHVGTIDISIENFSSEDTPEEEDDAVPDTFYFVGGKPVWFDATLEGRWATLKQQFMSIFWAPTVWQPARIPHREMPGPETLTQTQLLLMQEEEEGFEPGANEVEPFRRRSIRGTMTHFGIADALAGGLQL</sequence>
<evidence type="ECO:0000313" key="3">
    <source>
        <dbReference type="Proteomes" id="UP001153069"/>
    </source>
</evidence>
<keyword evidence="1" id="KW-1133">Transmembrane helix</keyword>
<evidence type="ECO:0000256" key="1">
    <source>
        <dbReference type="SAM" id="Phobius"/>
    </source>
</evidence>
<gene>
    <name evidence="2" type="ORF">SEMRO_787_G202360.1</name>
</gene>
<protein>
    <recommendedName>
        <fullName evidence="4">Transmembrane protein</fullName>
    </recommendedName>
</protein>
<name>A0A9N8HN08_9STRA</name>
<evidence type="ECO:0008006" key="4">
    <source>
        <dbReference type="Google" id="ProtNLM"/>
    </source>
</evidence>
<reference evidence="2" key="1">
    <citation type="submission" date="2020-06" db="EMBL/GenBank/DDBJ databases">
        <authorList>
            <consortium name="Plant Systems Biology data submission"/>
        </authorList>
    </citation>
    <scope>NUCLEOTIDE SEQUENCE</scope>
    <source>
        <strain evidence="2">D6</strain>
    </source>
</reference>